<evidence type="ECO:0000256" key="2">
    <source>
        <dbReference type="ARBA" id="ARBA00005417"/>
    </source>
</evidence>
<accession>A0A7C4RHG6</accession>
<evidence type="ECO:0000256" key="4">
    <source>
        <dbReference type="ARBA" id="ARBA00022475"/>
    </source>
</evidence>
<keyword evidence="6 9" id="KW-0067">ATP-binding</keyword>
<dbReference type="GO" id="GO:0006824">
    <property type="term" value="P:cobalt ion transport"/>
    <property type="evidence" value="ECO:0007669"/>
    <property type="project" value="InterPro"/>
</dbReference>
<dbReference type="NCBIfam" id="TIGR01166">
    <property type="entry name" value="cbiO"/>
    <property type="match status" value="1"/>
</dbReference>
<dbReference type="GO" id="GO:0005524">
    <property type="term" value="F:ATP binding"/>
    <property type="evidence" value="ECO:0007669"/>
    <property type="project" value="UniProtKB-UniRule"/>
</dbReference>
<dbReference type="InterPro" id="IPR003593">
    <property type="entry name" value="AAA+_ATPase"/>
</dbReference>
<dbReference type="PANTHER" id="PTHR43553:SF24">
    <property type="entry name" value="ENERGY-COUPLING FACTOR TRANSPORTER ATP-BINDING PROTEIN ECFA1"/>
    <property type="match status" value="1"/>
</dbReference>
<evidence type="ECO:0000259" key="10">
    <source>
        <dbReference type="PROSITE" id="PS50893"/>
    </source>
</evidence>
<keyword evidence="3 9" id="KW-0813">Transport</keyword>
<dbReference type="CDD" id="cd03225">
    <property type="entry name" value="ABC_cobalt_CbiO_domain1"/>
    <property type="match status" value="1"/>
</dbReference>
<dbReference type="PANTHER" id="PTHR43553">
    <property type="entry name" value="HEAVY METAL TRANSPORTER"/>
    <property type="match status" value="1"/>
</dbReference>
<keyword evidence="8 9" id="KW-0472">Membrane</keyword>
<evidence type="ECO:0000256" key="6">
    <source>
        <dbReference type="ARBA" id="ARBA00022840"/>
    </source>
</evidence>
<dbReference type="GO" id="GO:0042626">
    <property type="term" value="F:ATPase-coupled transmembrane transporter activity"/>
    <property type="evidence" value="ECO:0007669"/>
    <property type="project" value="TreeGrafter"/>
</dbReference>
<evidence type="ECO:0000313" key="11">
    <source>
        <dbReference type="EMBL" id="HGU31989.1"/>
    </source>
</evidence>
<evidence type="ECO:0000256" key="7">
    <source>
        <dbReference type="ARBA" id="ARBA00022967"/>
    </source>
</evidence>
<dbReference type="GO" id="GO:0043190">
    <property type="term" value="C:ATP-binding cassette (ABC) transporter complex"/>
    <property type="evidence" value="ECO:0007669"/>
    <property type="project" value="TreeGrafter"/>
</dbReference>
<protein>
    <recommendedName>
        <fullName evidence="9">ABC transporter ATP-binding protein</fullName>
    </recommendedName>
</protein>
<name>A0A7C4RHG6_9BACT</name>
<comment type="similarity">
    <text evidence="2 9">Belongs to the ABC transporter superfamily.</text>
</comment>
<evidence type="ECO:0000256" key="8">
    <source>
        <dbReference type="ARBA" id="ARBA00023136"/>
    </source>
</evidence>
<evidence type="ECO:0000256" key="5">
    <source>
        <dbReference type="ARBA" id="ARBA00022741"/>
    </source>
</evidence>
<keyword evidence="4 9" id="KW-1003">Cell membrane</keyword>
<dbReference type="SMART" id="SM00382">
    <property type="entry name" value="AAA"/>
    <property type="match status" value="1"/>
</dbReference>
<evidence type="ECO:0000256" key="3">
    <source>
        <dbReference type="ARBA" id="ARBA00022448"/>
    </source>
</evidence>
<dbReference type="FunFam" id="3.40.50.300:FF:000224">
    <property type="entry name" value="Energy-coupling factor transporter ATP-binding protein EcfA"/>
    <property type="match status" value="1"/>
</dbReference>
<evidence type="ECO:0000256" key="9">
    <source>
        <dbReference type="RuleBase" id="RU364103"/>
    </source>
</evidence>
<dbReference type="EMBL" id="DSUH01000084">
    <property type="protein sequence ID" value="HGU31989.1"/>
    <property type="molecule type" value="Genomic_DNA"/>
</dbReference>
<dbReference type="InterPro" id="IPR003439">
    <property type="entry name" value="ABC_transporter-like_ATP-bd"/>
</dbReference>
<dbReference type="GO" id="GO:0016887">
    <property type="term" value="F:ATP hydrolysis activity"/>
    <property type="evidence" value="ECO:0007669"/>
    <property type="project" value="InterPro"/>
</dbReference>
<dbReference type="InterPro" id="IPR017871">
    <property type="entry name" value="ABC_transporter-like_CS"/>
</dbReference>
<keyword evidence="5 9" id="KW-0547">Nucleotide-binding</keyword>
<evidence type="ECO:0000256" key="1">
    <source>
        <dbReference type="ARBA" id="ARBA00004202"/>
    </source>
</evidence>
<dbReference type="PROSITE" id="PS50893">
    <property type="entry name" value="ABC_TRANSPORTER_2"/>
    <property type="match status" value="1"/>
</dbReference>
<dbReference type="InterPro" id="IPR027417">
    <property type="entry name" value="P-loop_NTPase"/>
</dbReference>
<proteinExistence type="inferred from homology"/>
<comment type="function">
    <text evidence="9">Part of an ABC transporter complex. Responsible for energy coupling to the transport system.</text>
</comment>
<sequence>MSHHLVIAQNLCYVYPDGTQALEGIHFRITHGESVAVIGGNGAGKSTLLMHLNGCLVPASGSVRVGDFPITAKTLPHVRETVGMVFQDPDDQLFMPTVEDDVAFGPINLGLPQEEVSARVDEALRTVGALHLKHRPPYRLSGGEKRAVAIATVLAMSPSILVMDEPTSNLDPLARRQLIALLKRFDHTLIIATHDLDMALDVCKRTLILKNGKIVADGPTAELLQNRSLLEECRLEMPLRLQGCPICGSGKEDGTP</sequence>
<dbReference type="PROSITE" id="PS00211">
    <property type="entry name" value="ABC_TRANSPORTER_1"/>
    <property type="match status" value="1"/>
</dbReference>
<dbReference type="Gene3D" id="3.40.50.300">
    <property type="entry name" value="P-loop containing nucleotide triphosphate hydrolases"/>
    <property type="match status" value="1"/>
</dbReference>
<dbReference type="Pfam" id="PF00005">
    <property type="entry name" value="ABC_tran"/>
    <property type="match status" value="1"/>
</dbReference>
<reference evidence="11" key="1">
    <citation type="journal article" date="2020" name="mSystems">
        <title>Genome- and Community-Level Interaction Insights into Carbon Utilization and Element Cycling Functions of Hydrothermarchaeota in Hydrothermal Sediment.</title>
        <authorList>
            <person name="Zhou Z."/>
            <person name="Liu Y."/>
            <person name="Xu W."/>
            <person name="Pan J."/>
            <person name="Luo Z.H."/>
            <person name="Li M."/>
        </authorList>
    </citation>
    <scope>NUCLEOTIDE SEQUENCE [LARGE SCALE GENOMIC DNA]</scope>
    <source>
        <strain evidence="11">SpSt-477</strain>
    </source>
</reference>
<dbReference type="InterPro" id="IPR005876">
    <property type="entry name" value="Co_trans_ATP-bd"/>
</dbReference>
<dbReference type="InterPro" id="IPR050095">
    <property type="entry name" value="ECF_ABC_transporter_ATP-bd"/>
</dbReference>
<dbReference type="AlphaFoldDB" id="A0A7C4RHG6"/>
<keyword evidence="7" id="KW-1278">Translocase</keyword>
<dbReference type="SUPFAM" id="SSF52540">
    <property type="entry name" value="P-loop containing nucleoside triphosphate hydrolases"/>
    <property type="match status" value="1"/>
</dbReference>
<comment type="subcellular location">
    <subcellularLocation>
        <location evidence="1 9">Cell membrane</location>
        <topology evidence="1 9">Peripheral membrane protein</topology>
    </subcellularLocation>
</comment>
<dbReference type="InterPro" id="IPR015856">
    <property type="entry name" value="ABC_transpr_CbiO/EcfA_su"/>
</dbReference>
<gene>
    <name evidence="11" type="ORF">ENS29_03935</name>
</gene>
<comment type="caution">
    <text evidence="11">The sequence shown here is derived from an EMBL/GenBank/DDBJ whole genome shotgun (WGS) entry which is preliminary data.</text>
</comment>
<organism evidence="11">
    <name type="scientific">Desulfatirhabdium butyrativorans</name>
    <dbReference type="NCBI Taxonomy" id="340467"/>
    <lineage>
        <taxon>Bacteria</taxon>
        <taxon>Pseudomonadati</taxon>
        <taxon>Thermodesulfobacteriota</taxon>
        <taxon>Desulfobacteria</taxon>
        <taxon>Desulfobacterales</taxon>
        <taxon>Desulfatirhabdiaceae</taxon>
        <taxon>Desulfatirhabdium</taxon>
    </lineage>
</organism>
<feature type="domain" description="ABC transporter" evidence="10">
    <location>
        <begin position="6"/>
        <end position="236"/>
    </location>
</feature>